<sequence length="502" mass="54981">MADAFDDKTLPASGSASSQATTRHDNSAITRAEANIPPGDGEGGVCIGDVISGRYELTRLLGEGGMGRVFQATDLLYTREFEDRHAEVAIKFLGIRFAAHDVARMALQREARKCQQLSHPNVVRVLYFDLHEGLPYMIMEFMRGLPLDDFLRRHPRGLPLAKALPLIEGMCSGLDYIHRQGLVHSDFKPNNVFVSDDGVVKILDLGIARAREDSLEGVQSRAETRFDASQLGALTPSYASCEMFEGQSPDPRDDVYALACVCYEVLTGRHPFKRLPAPRARGEGRRAERPAGLGARRWRVLQRGLSFTRKDRLASAPLLYEALAGQRDRQRLWLVAGSVLAAAGVALWLGLRYLQGPDPDQVFLDSLTPANPAPLQVGEAARLQSWLEQGQVYLEIAQQEFAGGDLVSALHIMDGGADNAYRAFSSVLGRQDSAAARAGVMAMLDTYHDWARQAAAQGDREKALLITCHGLKIHSRHRALLAVAEAASEGMSEARIAQLNDC</sequence>
<dbReference type="InterPro" id="IPR017441">
    <property type="entry name" value="Protein_kinase_ATP_BS"/>
</dbReference>
<dbReference type="PROSITE" id="PS00107">
    <property type="entry name" value="PROTEIN_KINASE_ATP"/>
    <property type="match status" value="1"/>
</dbReference>
<reference evidence="8 9" key="1">
    <citation type="submission" date="2019-08" db="EMBL/GenBank/DDBJ databases">
        <title>Parahaliea maris sp. nov., isolated from the surface seawater.</title>
        <authorList>
            <person name="Liu Y."/>
        </authorList>
    </citation>
    <scope>NUCLEOTIDE SEQUENCE [LARGE SCALE GENOMIC DNA]</scope>
    <source>
        <strain evidence="8 9">S2-26</strain>
    </source>
</reference>
<dbReference type="GO" id="GO:0005524">
    <property type="term" value="F:ATP binding"/>
    <property type="evidence" value="ECO:0007669"/>
    <property type="project" value="UniProtKB-UniRule"/>
</dbReference>
<dbReference type="PROSITE" id="PS00108">
    <property type="entry name" value="PROTEIN_KINASE_ST"/>
    <property type="match status" value="1"/>
</dbReference>
<dbReference type="Gene3D" id="1.10.510.10">
    <property type="entry name" value="Transferase(Phosphotransferase) domain 1"/>
    <property type="match status" value="1"/>
</dbReference>
<evidence type="ECO:0000313" key="8">
    <source>
        <dbReference type="EMBL" id="TXS90545.1"/>
    </source>
</evidence>
<evidence type="ECO:0000256" key="5">
    <source>
        <dbReference type="PROSITE-ProRule" id="PRU10141"/>
    </source>
</evidence>
<dbReference type="PROSITE" id="PS50011">
    <property type="entry name" value="PROTEIN_KINASE_DOM"/>
    <property type="match status" value="1"/>
</dbReference>
<dbReference type="InterPro" id="IPR008271">
    <property type="entry name" value="Ser/Thr_kinase_AS"/>
</dbReference>
<feature type="compositionally biased region" description="Polar residues" evidence="6">
    <location>
        <begin position="12"/>
        <end position="21"/>
    </location>
</feature>
<dbReference type="GO" id="GO:0004674">
    <property type="term" value="F:protein serine/threonine kinase activity"/>
    <property type="evidence" value="ECO:0007669"/>
    <property type="project" value="TreeGrafter"/>
</dbReference>
<evidence type="ECO:0000256" key="6">
    <source>
        <dbReference type="SAM" id="MobiDB-lite"/>
    </source>
</evidence>
<dbReference type="PANTHER" id="PTHR43289:SF6">
    <property type="entry name" value="SERINE_THREONINE-PROTEIN KINASE NEKL-3"/>
    <property type="match status" value="1"/>
</dbReference>
<keyword evidence="4 5" id="KW-0067">ATP-binding</keyword>
<dbReference type="OrthoDB" id="9801841at2"/>
<organism evidence="8 9">
    <name type="scientific">Parahaliea aestuarii</name>
    <dbReference type="NCBI Taxonomy" id="1852021"/>
    <lineage>
        <taxon>Bacteria</taxon>
        <taxon>Pseudomonadati</taxon>
        <taxon>Pseudomonadota</taxon>
        <taxon>Gammaproteobacteria</taxon>
        <taxon>Cellvibrionales</taxon>
        <taxon>Halieaceae</taxon>
        <taxon>Parahaliea</taxon>
    </lineage>
</organism>
<dbReference type="EMBL" id="VRYZ01000006">
    <property type="protein sequence ID" value="TXS90545.1"/>
    <property type="molecule type" value="Genomic_DNA"/>
</dbReference>
<keyword evidence="3 8" id="KW-0418">Kinase</keyword>
<comment type="caution">
    <text evidence="8">The sequence shown here is derived from an EMBL/GenBank/DDBJ whole genome shotgun (WGS) entry which is preliminary data.</text>
</comment>
<keyword evidence="9" id="KW-1185">Reference proteome</keyword>
<dbReference type="InterPro" id="IPR000719">
    <property type="entry name" value="Prot_kinase_dom"/>
</dbReference>
<evidence type="ECO:0000256" key="3">
    <source>
        <dbReference type="ARBA" id="ARBA00022777"/>
    </source>
</evidence>
<accession>A0A5C8ZQC6</accession>
<keyword evidence="1" id="KW-0808">Transferase</keyword>
<evidence type="ECO:0000313" key="9">
    <source>
        <dbReference type="Proteomes" id="UP000321933"/>
    </source>
</evidence>
<dbReference type="Pfam" id="PF00069">
    <property type="entry name" value="Pkinase"/>
    <property type="match status" value="1"/>
</dbReference>
<evidence type="ECO:0000256" key="4">
    <source>
        <dbReference type="ARBA" id="ARBA00022840"/>
    </source>
</evidence>
<dbReference type="InterPro" id="IPR011009">
    <property type="entry name" value="Kinase-like_dom_sf"/>
</dbReference>
<dbReference type="Proteomes" id="UP000321933">
    <property type="component" value="Unassembled WGS sequence"/>
</dbReference>
<protein>
    <submittedName>
        <fullName evidence="8">Protein kinase</fullName>
    </submittedName>
</protein>
<proteinExistence type="predicted"/>
<dbReference type="SUPFAM" id="SSF56112">
    <property type="entry name" value="Protein kinase-like (PK-like)"/>
    <property type="match status" value="1"/>
</dbReference>
<feature type="binding site" evidence="5">
    <location>
        <position position="91"/>
    </location>
    <ligand>
        <name>ATP</name>
        <dbReference type="ChEBI" id="CHEBI:30616"/>
    </ligand>
</feature>
<dbReference type="PANTHER" id="PTHR43289">
    <property type="entry name" value="MITOGEN-ACTIVATED PROTEIN KINASE KINASE KINASE 20-RELATED"/>
    <property type="match status" value="1"/>
</dbReference>
<keyword evidence="2 5" id="KW-0547">Nucleotide-binding</keyword>
<feature type="region of interest" description="Disordered" evidence="6">
    <location>
        <begin position="1"/>
        <end position="37"/>
    </location>
</feature>
<gene>
    <name evidence="8" type="ORF">FVW59_14510</name>
</gene>
<feature type="domain" description="Protein kinase" evidence="7">
    <location>
        <begin position="55"/>
        <end position="334"/>
    </location>
</feature>
<evidence type="ECO:0000259" key="7">
    <source>
        <dbReference type="PROSITE" id="PS50011"/>
    </source>
</evidence>
<name>A0A5C8ZQC6_9GAMM</name>
<dbReference type="RefSeq" id="WP_148065071.1">
    <property type="nucleotide sequence ID" value="NZ_VRYZ01000006.1"/>
</dbReference>
<dbReference type="CDD" id="cd14014">
    <property type="entry name" value="STKc_PknB_like"/>
    <property type="match status" value="1"/>
</dbReference>
<evidence type="ECO:0000256" key="2">
    <source>
        <dbReference type="ARBA" id="ARBA00022741"/>
    </source>
</evidence>
<evidence type="ECO:0000256" key="1">
    <source>
        <dbReference type="ARBA" id="ARBA00022679"/>
    </source>
</evidence>
<dbReference type="Gene3D" id="3.30.200.20">
    <property type="entry name" value="Phosphorylase Kinase, domain 1"/>
    <property type="match status" value="1"/>
</dbReference>
<dbReference type="AlphaFoldDB" id="A0A5C8ZQC6"/>